<dbReference type="Proteomes" id="UP001378592">
    <property type="component" value="Unassembled WGS sequence"/>
</dbReference>
<dbReference type="Gene3D" id="3.40.50.1010">
    <property type="entry name" value="5'-nuclease"/>
    <property type="match status" value="1"/>
</dbReference>
<dbReference type="InterPro" id="IPR026832">
    <property type="entry name" value="Asteroid"/>
</dbReference>
<gene>
    <name evidence="4" type="ORF">R5R35_008636</name>
</gene>
<keyword evidence="5" id="KW-1185">Reference proteome</keyword>
<organism evidence="4 5">
    <name type="scientific">Gryllus longicercus</name>
    <dbReference type="NCBI Taxonomy" id="2509291"/>
    <lineage>
        <taxon>Eukaryota</taxon>
        <taxon>Metazoa</taxon>
        <taxon>Ecdysozoa</taxon>
        <taxon>Arthropoda</taxon>
        <taxon>Hexapoda</taxon>
        <taxon>Insecta</taxon>
        <taxon>Pterygota</taxon>
        <taxon>Neoptera</taxon>
        <taxon>Polyneoptera</taxon>
        <taxon>Orthoptera</taxon>
        <taxon>Ensifera</taxon>
        <taxon>Gryllidea</taxon>
        <taxon>Grylloidea</taxon>
        <taxon>Gryllidae</taxon>
        <taxon>Gryllinae</taxon>
        <taxon>Gryllus</taxon>
    </lineage>
</organism>
<comment type="similarity">
    <text evidence="1">Belongs to the asteroid family.</text>
</comment>
<dbReference type="AlphaFoldDB" id="A0AAN9V6J3"/>
<sequence>MGIRGLATFIAHNSSKYLEDHELKDCYLVIDGNSFACQLYSSSSKFNNAFGGDYDRFAASVIEFFDALKKCKVIPLVIFDGGYEIRKLKTAFSRIRQKWFVARDVTPMSSCRNSVFPCFLKEVVKDVLRELHISFAQSLFEADSEIAAIARRLKCPVLSYDSDFFVYDVLYIPFPTLYLNPCSDKSSQSTDATYYMSCSLYRVENFLKRYGGLQKEILPFLSIMLGCDYIGNRVYKYFVSKLKRKTGRVTNKRQRRIASLLEWLRNETLESAKSKVIGCLKKHKKEGLKYQIKKIISMYVQDSSELLPYLGIDVSSLDMELKNNKKDVMNVWEDQGLSDDCLRGDSDSENRDDDTCSSNDISSESDGSEFSDEYNEEQSETTGEQQEIICSWEMRKASTLPSWFHDRFRKGTLPSAFLDMAIHNIYFLPPQVEDYNYPSSHIISLKIIAVIYGLLVNCEYVKPLRCQIRKHHSPNHYIEVKPIFETLSIKFSLNELPRLSIAQRLSILLEVAGLNLIDQKRISSLPESWQLYIVALVFWATQAKEPPVNSSHINAVLLSLILLDVVSKNVICLGSTKKSRRKQKNIVKKVRSGDKCNVLFTCALMMGNRTNEELSENMLSNQAVSKVDTEIRRGNVQDICDTESICNEEVQISTNNVVEALEHVNPEECSFVKKILRPLCLVEEKLKTRPKLFCVSIVHTFAQFQSCLLHFSYLNSLLEYPLPHCISFRAFSGTFAYNMYNNLKHRTDAIEYLSHLLSTAPSVLALFKFLSQEIKCLIPNVQSAEHIKKKTRKKKLPCRIEKNTNASSEHEENFIDAENPVDTDFEDPCNRFAVLTMRP</sequence>
<name>A0AAN9V6J3_9ORTH</name>
<evidence type="ECO:0000313" key="4">
    <source>
        <dbReference type="EMBL" id="KAK7792529.1"/>
    </source>
</evidence>
<feature type="region of interest" description="Disordered" evidence="2">
    <location>
        <begin position="340"/>
        <end position="385"/>
    </location>
</feature>
<evidence type="ECO:0000256" key="2">
    <source>
        <dbReference type="SAM" id="MobiDB-lite"/>
    </source>
</evidence>
<accession>A0AAN9V6J3</accession>
<dbReference type="InterPro" id="IPR029060">
    <property type="entry name" value="PIN-like_dom_sf"/>
</dbReference>
<dbReference type="PANTHER" id="PTHR15665">
    <property type="entry name" value="ASTEROID PROTEIN"/>
    <property type="match status" value="1"/>
</dbReference>
<comment type="caution">
    <text evidence="4">The sequence shown here is derived from an EMBL/GenBank/DDBJ whole genome shotgun (WGS) entry which is preliminary data.</text>
</comment>
<reference evidence="4 5" key="1">
    <citation type="submission" date="2024-03" db="EMBL/GenBank/DDBJ databases">
        <title>The genome assembly and annotation of the cricket Gryllus longicercus Weissman &amp; Gray.</title>
        <authorList>
            <person name="Szrajer S."/>
            <person name="Gray D."/>
            <person name="Ylla G."/>
        </authorList>
    </citation>
    <scope>NUCLEOTIDE SEQUENCE [LARGE SCALE GENOMIC DNA]</scope>
    <source>
        <strain evidence="4">DAG 2021-001</strain>
        <tissue evidence="4">Whole body minus gut</tissue>
    </source>
</reference>
<dbReference type="Pfam" id="PF00752">
    <property type="entry name" value="XPG_N"/>
    <property type="match status" value="1"/>
</dbReference>
<dbReference type="EMBL" id="JAZDUA010000442">
    <property type="protein sequence ID" value="KAK7792529.1"/>
    <property type="molecule type" value="Genomic_DNA"/>
</dbReference>
<evidence type="ECO:0000256" key="1">
    <source>
        <dbReference type="ARBA" id="ARBA00007398"/>
    </source>
</evidence>
<evidence type="ECO:0000313" key="5">
    <source>
        <dbReference type="Proteomes" id="UP001378592"/>
    </source>
</evidence>
<dbReference type="GO" id="GO:0004518">
    <property type="term" value="F:nuclease activity"/>
    <property type="evidence" value="ECO:0007669"/>
    <property type="project" value="InterPro"/>
</dbReference>
<protein>
    <recommendedName>
        <fullName evidence="3">XPG N-terminal domain-containing protein</fullName>
    </recommendedName>
</protein>
<feature type="compositionally biased region" description="Acidic residues" evidence="2">
    <location>
        <begin position="366"/>
        <end position="379"/>
    </location>
</feature>
<proteinExistence type="inferred from homology"/>
<feature type="domain" description="XPG N-terminal" evidence="3">
    <location>
        <begin position="1"/>
        <end position="92"/>
    </location>
</feature>
<dbReference type="SUPFAM" id="SSF88723">
    <property type="entry name" value="PIN domain-like"/>
    <property type="match status" value="1"/>
</dbReference>
<dbReference type="InterPro" id="IPR006085">
    <property type="entry name" value="XPG_DNA_repair_N"/>
</dbReference>
<dbReference type="PANTHER" id="PTHR15665:SF1">
    <property type="entry name" value="PROTEIN ASTEROID HOMOLOG 1"/>
    <property type="match status" value="1"/>
</dbReference>
<feature type="compositionally biased region" description="Basic and acidic residues" evidence="2">
    <location>
        <begin position="340"/>
        <end position="349"/>
    </location>
</feature>
<evidence type="ECO:0000259" key="3">
    <source>
        <dbReference type="Pfam" id="PF00752"/>
    </source>
</evidence>